<feature type="transmembrane region" description="Helical" evidence="4">
    <location>
        <begin position="168"/>
        <end position="188"/>
    </location>
</feature>
<dbReference type="PROSITE" id="PS00041">
    <property type="entry name" value="HTH_ARAC_FAMILY_1"/>
    <property type="match status" value="1"/>
</dbReference>
<dbReference type="OrthoDB" id="345413at2"/>
<keyword evidence="4" id="KW-0812">Transmembrane</keyword>
<dbReference type="AlphaFoldDB" id="A0A318TTS8"/>
<dbReference type="Proteomes" id="UP000247727">
    <property type="component" value="Unassembled WGS sequence"/>
</dbReference>
<evidence type="ECO:0000313" key="6">
    <source>
        <dbReference type="EMBL" id="PYF07763.1"/>
    </source>
</evidence>
<dbReference type="GO" id="GO:0043565">
    <property type="term" value="F:sequence-specific DNA binding"/>
    <property type="evidence" value="ECO:0007669"/>
    <property type="project" value="InterPro"/>
</dbReference>
<dbReference type="RefSeq" id="WP_110806687.1">
    <property type="nucleotide sequence ID" value="NZ_QJTK01000015.1"/>
</dbReference>
<keyword evidence="7" id="KW-1185">Reference proteome</keyword>
<dbReference type="InterPro" id="IPR018062">
    <property type="entry name" value="HTH_AraC-typ_CS"/>
</dbReference>
<protein>
    <submittedName>
        <fullName evidence="6">Helix-turn-helix protein</fullName>
    </submittedName>
</protein>
<comment type="caution">
    <text evidence="6">The sequence shown here is derived from an EMBL/GenBank/DDBJ whole genome shotgun (WGS) entry which is preliminary data.</text>
</comment>
<dbReference type="PANTHER" id="PTHR43280:SF28">
    <property type="entry name" value="HTH-TYPE TRANSCRIPTIONAL ACTIVATOR RHAS"/>
    <property type="match status" value="1"/>
</dbReference>
<keyword evidence="4" id="KW-1133">Transmembrane helix</keyword>
<dbReference type="SUPFAM" id="SSF46689">
    <property type="entry name" value="Homeodomain-like"/>
    <property type="match status" value="1"/>
</dbReference>
<evidence type="ECO:0000256" key="3">
    <source>
        <dbReference type="ARBA" id="ARBA00023163"/>
    </source>
</evidence>
<feature type="transmembrane region" description="Helical" evidence="4">
    <location>
        <begin position="119"/>
        <end position="147"/>
    </location>
</feature>
<gene>
    <name evidence="6" type="ORF">C8J30_1157</name>
</gene>
<accession>A0A318TTS8</accession>
<dbReference type="EMBL" id="QJTK01000015">
    <property type="protein sequence ID" value="PYF07763.1"/>
    <property type="molecule type" value="Genomic_DNA"/>
</dbReference>
<keyword evidence="3" id="KW-0804">Transcription</keyword>
<dbReference type="Pfam" id="PF12833">
    <property type="entry name" value="HTH_18"/>
    <property type="match status" value="1"/>
</dbReference>
<evidence type="ECO:0000256" key="1">
    <source>
        <dbReference type="ARBA" id="ARBA00023015"/>
    </source>
</evidence>
<evidence type="ECO:0000313" key="7">
    <source>
        <dbReference type="Proteomes" id="UP000247727"/>
    </source>
</evidence>
<evidence type="ECO:0000259" key="5">
    <source>
        <dbReference type="PROSITE" id="PS01124"/>
    </source>
</evidence>
<feature type="transmembrane region" description="Helical" evidence="4">
    <location>
        <begin position="27"/>
        <end position="47"/>
    </location>
</feature>
<feature type="domain" description="HTH araC/xylS-type" evidence="5">
    <location>
        <begin position="255"/>
        <end position="360"/>
    </location>
</feature>
<dbReference type="Gene3D" id="1.10.10.60">
    <property type="entry name" value="Homeodomain-like"/>
    <property type="match status" value="1"/>
</dbReference>
<dbReference type="GO" id="GO:0003700">
    <property type="term" value="F:DNA-binding transcription factor activity"/>
    <property type="evidence" value="ECO:0007669"/>
    <property type="project" value="InterPro"/>
</dbReference>
<dbReference type="SMART" id="SM00342">
    <property type="entry name" value="HTH_ARAC"/>
    <property type="match status" value="1"/>
</dbReference>
<sequence>MTGIFAGMAAMAALAIWLRGRGADPRLAPAVACLALFALGLAALLALDGSAWEDWQVLVLPPLPVLLAQHVRSLAGPARWPRIEAALATSGLLCLPFLLMPTEVRAALEAGLLPTISPLWLLVALAGVGLFWLALCLGTALAGIGILRALKRHAKALAQIIAAPPTPRLSGVALLGTFLAALFAIQLLDLLSLGRVLIGPLSDLFLFALILGTALHGLTLRMHWPDWADAVIAATETPPALPSYARSGLDAEAMAQLLGRIDAAMRRDSLWRAPGLSLADLAEAARAKPFYVSQALNQGRAESFYDYVNGWRVREAQELLRATDHTVLDIAHATGFNAKSTFNAAFLKRTGMTPSRWRASGPIGPVAGGVQS</sequence>
<reference evidence="6 7" key="1">
    <citation type="submission" date="2018-06" db="EMBL/GenBank/DDBJ databases">
        <title>Genomic Encyclopedia of Type Strains, Phase III (KMG-III): the genomes of soil and plant-associated and newly described type strains.</title>
        <authorList>
            <person name="Whitman W."/>
        </authorList>
    </citation>
    <scope>NUCLEOTIDE SEQUENCE [LARGE SCALE GENOMIC DNA]</scope>
    <source>
        <strain evidence="6 7">JA737</strain>
    </source>
</reference>
<evidence type="ECO:0000256" key="2">
    <source>
        <dbReference type="ARBA" id="ARBA00023125"/>
    </source>
</evidence>
<name>A0A318TTS8_9RHOB</name>
<evidence type="ECO:0000256" key="4">
    <source>
        <dbReference type="SAM" id="Phobius"/>
    </source>
</evidence>
<dbReference type="InterPro" id="IPR009057">
    <property type="entry name" value="Homeodomain-like_sf"/>
</dbReference>
<dbReference type="PANTHER" id="PTHR43280">
    <property type="entry name" value="ARAC-FAMILY TRANSCRIPTIONAL REGULATOR"/>
    <property type="match status" value="1"/>
</dbReference>
<keyword evidence="1" id="KW-0805">Transcription regulation</keyword>
<keyword evidence="2" id="KW-0238">DNA-binding</keyword>
<feature type="transmembrane region" description="Helical" evidence="4">
    <location>
        <begin position="194"/>
        <end position="215"/>
    </location>
</feature>
<organism evidence="6 7">
    <name type="scientific">Rhodobacter viridis</name>
    <dbReference type="NCBI Taxonomy" id="1054202"/>
    <lineage>
        <taxon>Bacteria</taxon>
        <taxon>Pseudomonadati</taxon>
        <taxon>Pseudomonadota</taxon>
        <taxon>Alphaproteobacteria</taxon>
        <taxon>Rhodobacterales</taxon>
        <taxon>Rhodobacter group</taxon>
        <taxon>Rhodobacter</taxon>
    </lineage>
</organism>
<dbReference type="PROSITE" id="PS01124">
    <property type="entry name" value="HTH_ARAC_FAMILY_2"/>
    <property type="match status" value="1"/>
</dbReference>
<dbReference type="InterPro" id="IPR018060">
    <property type="entry name" value="HTH_AraC"/>
</dbReference>
<keyword evidence="4" id="KW-0472">Membrane</keyword>
<proteinExistence type="predicted"/>